<dbReference type="PANTHER" id="PTHR21110:SF0">
    <property type="entry name" value="PHOSPHOPENTOMUTASE"/>
    <property type="match status" value="1"/>
</dbReference>
<evidence type="ECO:0000313" key="9">
    <source>
        <dbReference type="EMBL" id="EFQ03946.1"/>
    </source>
</evidence>
<evidence type="ECO:0000256" key="4">
    <source>
        <dbReference type="ARBA" id="ARBA00023211"/>
    </source>
</evidence>
<dbReference type="PIRSF" id="PIRSF001491">
    <property type="entry name" value="Ppentomutase"/>
    <property type="match status" value="1"/>
</dbReference>
<dbReference type="HAMAP" id="MF_00740">
    <property type="entry name" value="Phosphopentomut"/>
    <property type="match status" value="1"/>
</dbReference>
<evidence type="ECO:0000313" key="10">
    <source>
        <dbReference type="Proteomes" id="UP000003195"/>
    </source>
</evidence>
<comment type="function">
    <text evidence="6">Isomerase that catalyzes the conversion of deoxy-ribose 1-phosphate (dRib-1-P) and ribose 1-phosphate (Rib-1-P) to deoxy-ribose 5-phosphate (dRib-5-P) and ribose 5-phosphate (Rib-5-P), respectively.</text>
</comment>
<dbReference type="GO" id="GO:0043094">
    <property type="term" value="P:metabolic compound salvage"/>
    <property type="evidence" value="ECO:0007669"/>
    <property type="project" value="UniProtKB-UniRule"/>
</dbReference>
<feature type="binding site" evidence="6">
    <location>
        <position position="329"/>
    </location>
    <ligand>
        <name>Mn(2+)</name>
        <dbReference type="ChEBI" id="CHEBI:29035"/>
        <label>1</label>
    </ligand>
</feature>
<dbReference type="eggNOG" id="COG1015">
    <property type="taxonomic scope" value="Bacteria"/>
</dbReference>
<dbReference type="GO" id="GO:0008973">
    <property type="term" value="F:phosphopentomutase activity"/>
    <property type="evidence" value="ECO:0007669"/>
    <property type="project" value="UniProtKB-UniRule"/>
</dbReference>
<dbReference type="InterPro" id="IPR024052">
    <property type="entry name" value="Phosphopentomutase_DeoB_cap_sf"/>
</dbReference>
<feature type="binding site" evidence="6">
    <location>
        <position position="328"/>
    </location>
    <ligand>
        <name>Mn(2+)</name>
        <dbReference type="ChEBI" id="CHEBI:29035"/>
        <label>1</label>
    </ligand>
</feature>
<comment type="pathway">
    <text evidence="6">Carbohydrate degradation; 2-deoxy-D-ribose 1-phosphate degradation; D-glyceraldehyde 3-phosphate and acetaldehyde from 2-deoxy-alpha-D-ribose 1-phosphate: step 1/2.</text>
</comment>
<dbReference type="CDD" id="cd16009">
    <property type="entry name" value="PPM"/>
    <property type="match status" value="1"/>
</dbReference>
<dbReference type="EMBL" id="AECS01000037">
    <property type="protein sequence ID" value="EFQ03946.1"/>
    <property type="molecule type" value="Genomic_DNA"/>
</dbReference>
<comment type="subcellular location">
    <subcellularLocation>
        <location evidence="6">Cytoplasm</location>
    </subcellularLocation>
</comment>
<feature type="binding site" evidence="6">
    <location>
        <position position="292"/>
    </location>
    <ligand>
        <name>Mn(2+)</name>
        <dbReference type="ChEBI" id="CHEBI:29035"/>
        <label>2</label>
    </ligand>
</feature>
<dbReference type="NCBIfam" id="TIGR01696">
    <property type="entry name" value="deoB"/>
    <property type="match status" value="1"/>
</dbReference>
<accession>E2ZD25</accession>
<dbReference type="OrthoDB" id="9769930at2"/>
<evidence type="ECO:0000256" key="5">
    <source>
        <dbReference type="ARBA" id="ARBA00023235"/>
    </source>
</evidence>
<dbReference type="EC" id="5.4.2.7" evidence="6 7"/>
<dbReference type="STRING" id="706434.HMPREF9429_01129"/>
<dbReference type="AlphaFoldDB" id="E2ZD25"/>
<dbReference type="GO" id="GO:0006018">
    <property type="term" value="P:2-deoxyribose 1-phosphate catabolic process"/>
    <property type="evidence" value="ECO:0007669"/>
    <property type="project" value="UniProtKB-UniRule"/>
</dbReference>
<evidence type="ECO:0000256" key="2">
    <source>
        <dbReference type="ARBA" id="ARBA00022490"/>
    </source>
</evidence>
<feature type="binding site" evidence="6">
    <location>
        <position position="13"/>
    </location>
    <ligand>
        <name>Mn(2+)</name>
        <dbReference type="ChEBI" id="CHEBI:29035"/>
        <label>1</label>
    </ligand>
</feature>
<dbReference type="Gene3D" id="3.40.720.10">
    <property type="entry name" value="Alkaline Phosphatase, subunit A"/>
    <property type="match status" value="1"/>
</dbReference>
<dbReference type="UniPathway" id="UPA00087">
    <property type="reaction ID" value="UER00173"/>
</dbReference>
<feature type="binding site" evidence="6">
    <location>
        <position position="340"/>
    </location>
    <ligand>
        <name>Mn(2+)</name>
        <dbReference type="ChEBI" id="CHEBI:29035"/>
        <label>2</label>
    </ligand>
</feature>
<dbReference type="FunFam" id="3.30.70.1250:FF:000001">
    <property type="entry name" value="Phosphopentomutase"/>
    <property type="match status" value="1"/>
</dbReference>
<comment type="catalytic activity">
    <reaction evidence="6">
        <text>2-deoxy-alpha-D-ribose 1-phosphate = 2-deoxy-D-ribose 5-phosphate</text>
        <dbReference type="Rhea" id="RHEA:27658"/>
        <dbReference type="ChEBI" id="CHEBI:57259"/>
        <dbReference type="ChEBI" id="CHEBI:62877"/>
        <dbReference type="EC" id="5.4.2.7"/>
    </reaction>
</comment>
<comment type="caution">
    <text evidence="9">The sequence shown here is derived from an EMBL/GenBank/DDBJ whole genome shotgun (WGS) entry which is preliminary data.</text>
</comment>
<keyword evidence="4 6" id="KW-0464">Manganese</keyword>
<proteinExistence type="inferred from homology"/>
<comment type="catalytic activity">
    <reaction evidence="6">
        <text>alpha-D-ribose 1-phosphate = D-ribose 5-phosphate</text>
        <dbReference type="Rhea" id="RHEA:18793"/>
        <dbReference type="ChEBI" id="CHEBI:57720"/>
        <dbReference type="ChEBI" id="CHEBI:78346"/>
        <dbReference type="EC" id="5.4.2.7"/>
    </reaction>
</comment>
<dbReference type="Proteomes" id="UP000003195">
    <property type="component" value="Unassembled WGS sequence"/>
</dbReference>
<evidence type="ECO:0000256" key="6">
    <source>
        <dbReference type="HAMAP-Rule" id="MF_00740"/>
    </source>
</evidence>
<dbReference type="GO" id="GO:0030145">
    <property type="term" value="F:manganese ion binding"/>
    <property type="evidence" value="ECO:0007669"/>
    <property type="project" value="UniProtKB-UniRule"/>
</dbReference>
<name>E2ZD25_9FIRM</name>
<evidence type="ECO:0000256" key="1">
    <source>
        <dbReference type="ARBA" id="ARBA00010373"/>
    </source>
</evidence>
<evidence type="ECO:0000256" key="3">
    <source>
        <dbReference type="ARBA" id="ARBA00022723"/>
    </source>
</evidence>
<dbReference type="GO" id="GO:0009117">
    <property type="term" value="P:nucleotide metabolic process"/>
    <property type="evidence" value="ECO:0007669"/>
    <property type="project" value="UniProtKB-UniRule"/>
</dbReference>
<feature type="domain" description="Metalloenzyme" evidence="8">
    <location>
        <begin position="5"/>
        <end position="378"/>
    </location>
</feature>
<dbReference type="InterPro" id="IPR017850">
    <property type="entry name" value="Alkaline_phosphatase_core_sf"/>
</dbReference>
<comment type="cofactor">
    <cofactor evidence="6">
        <name>Mn(2+)</name>
        <dbReference type="ChEBI" id="CHEBI:29035"/>
    </cofactor>
    <text evidence="6">Binds 2 manganese ions.</text>
</comment>
<dbReference type="RefSeq" id="WP_006942248.1">
    <property type="nucleotide sequence ID" value="NZ_GL538208.1"/>
</dbReference>
<reference evidence="9 10" key="1">
    <citation type="submission" date="2010-08" db="EMBL/GenBank/DDBJ databases">
        <authorList>
            <person name="Weinstock G."/>
            <person name="Sodergren E."/>
            <person name="Clifton S."/>
            <person name="Fulton L."/>
            <person name="Fulton B."/>
            <person name="Courtney L."/>
            <person name="Fronick C."/>
            <person name="Harrison M."/>
            <person name="Strong C."/>
            <person name="Farmer C."/>
            <person name="Delahaunty K."/>
            <person name="Markovic C."/>
            <person name="Hall O."/>
            <person name="Minx P."/>
            <person name="Tomlinson C."/>
            <person name="Mitreva M."/>
            <person name="Hou S."/>
            <person name="Chen J."/>
            <person name="Wollam A."/>
            <person name="Pepin K.H."/>
            <person name="Johnson M."/>
            <person name="Bhonagiri V."/>
            <person name="Zhang X."/>
            <person name="Suruliraj S."/>
            <person name="Warren W."/>
            <person name="Chinwalla A."/>
            <person name="Mardis E.R."/>
            <person name="Wilson R.K."/>
        </authorList>
    </citation>
    <scope>NUCLEOTIDE SEQUENCE [LARGE SCALE GENOMIC DNA]</scope>
    <source>
        <strain evidence="9 10">F0359</strain>
    </source>
</reference>
<dbReference type="PANTHER" id="PTHR21110">
    <property type="entry name" value="PHOSPHOPENTOMUTASE"/>
    <property type="match status" value="1"/>
</dbReference>
<feature type="binding site" evidence="6">
    <location>
        <position position="287"/>
    </location>
    <ligand>
        <name>Mn(2+)</name>
        <dbReference type="ChEBI" id="CHEBI:29035"/>
        <label>2</label>
    </ligand>
</feature>
<dbReference type="Pfam" id="PF01676">
    <property type="entry name" value="Metalloenzyme"/>
    <property type="match status" value="1"/>
</dbReference>
<organism evidence="9 10">
    <name type="scientific">Megasphaera micronuciformis F0359</name>
    <dbReference type="NCBI Taxonomy" id="706434"/>
    <lineage>
        <taxon>Bacteria</taxon>
        <taxon>Bacillati</taxon>
        <taxon>Bacillota</taxon>
        <taxon>Negativicutes</taxon>
        <taxon>Veillonellales</taxon>
        <taxon>Veillonellaceae</taxon>
        <taxon>Megasphaera</taxon>
    </lineage>
</organism>
<dbReference type="GO" id="GO:0006015">
    <property type="term" value="P:5-phosphoribose 1-diphosphate biosynthetic process"/>
    <property type="evidence" value="ECO:0007669"/>
    <property type="project" value="UniProtKB-UniPathway"/>
</dbReference>
<keyword evidence="3 6" id="KW-0479">Metal-binding</keyword>
<keyword evidence="5 6" id="KW-0413">Isomerase</keyword>
<dbReference type="GO" id="GO:0005829">
    <property type="term" value="C:cytosol"/>
    <property type="evidence" value="ECO:0007669"/>
    <property type="project" value="TreeGrafter"/>
</dbReference>
<protein>
    <recommendedName>
        <fullName evidence="6 7">Phosphopentomutase</fullName>
        <ecNumber evidence="6 7">5.4.2.7</ecNumber>
    </recommendedName>
    <alternativeName>
        <fullName evidence="6">Phosphodeoxyribomutase</fullName>
    </alternativeName>
</protein>
<evidence type="ECO:0000256" key="7">
    <source>
        <dbReference type="NCBIfam" id="TIGR01696"/>
    </source>
</evidence>
<dbReference type="HOGENOM" id="CLU_053861_0_0_9"/>
<keyword evidence="2 6" id="KW-0963">Cytoplasm</keyword>
<keyword evidence="10" id="KW-1185">Reference proteome</keyword>
<dbReference type="InterPro" id="IPR010045">
    <property type="entry name" value="DeoB"/>
</dbReference>
<dbReference type="SUPFAM" id="SSF53649">
    <property type="entry name" value="Alkaline phosphatase-like"/>
    <property type="match status" value="1"/>
</dbReference>
<dbReference type="GO" id="GO:0000287">
    <property type="term" value="F:magnesium ion binding"/>
    <property type="evidence" value="ECO:0007669"/>
    <property type="project" value="UniProtKB-UniRule"/>
</dbReference>
<gene>
    <name evidence="6 9" type="primary">deoB</name>
    <name evidence="9" type="ORF">HMPREF9429_01129</name>
</gene>
<dbReference type="SUPFAM" id="SSF143856">
    <property type="entry name" value="DeoB insert domain-like"/>
    <property type="match status" value="1"/>
</dbReference>
<sequence>MKRFKRIIVIVTDSVGAGGAPDAERFGDEGADTLKHIDEAVPGGLKIPNLRRLGWEKATHIHPEGVKIIGSYGRMREISNGKDTTSGHWEFMGNPVENPFPVFYDAFPQDLLDAFTKQTGHGWLGNEVASGTEIIARLGPEHIQTKKPIVYTSADSVFQIAAHTDVIPLEELYRICEVTRKEVCVGPYEVGRVIARPFVGEPGNFVRTGDRQDYSRLPERKMVFSYLKENGYKVIGVGKIGDIYAHIDLTESYHTANNREDMDFLIRELKRHRDKEGLLMANFVDFDSMYGHRRNAQGYAQCLEDFDAMLGELLPLLQDDELLMITSDHGNDPTMSGTDHTREEVPLVAYSPGLTESTDLGTRKTFADLGQTIMDNFDAGKLPFGTSFLNDLK</sequence>
<dbReference type="InterPro" id="IPR006124">
    <property type="entry name" value="Metalloenzyme"/>
</dbReference>
<dbReference type="Gene3D" id="3.30.70.1250">
    <property type="entry name" value="Phosphopentomutase"/>
    <property type="match status" value="1"/>
</dbReference>
<comment type="similarity">
    <text evidence="1 6">Belongs to the phosphopentomutase family.</text>
</comment>
<dbReference type="NCBIfam" id="NF003766">
    <property type="entry name" value="PRK05362.1"/>
    <property type="match status" value="1"/>
</dbReference>
<evidence type="ECO:0000259" key="8">
    <source>
        <dbReference type="Pfam" id="PF01676"/>
    </source>
</evidence>